<protein>
    <submittedName>
        <fullName evidence="3">Uncharacterized protein</fullName>
    </submittedName>
</protein>
<dbReference type="InterPro" id="IPR021655">
    <property type="entry name" value="Put_metal-bd"/>
</dbReference>
<dbReference type="Proteomes" id="UP000229385">
    <property type="component" value="Unassembled WGS sequence"/>
</dbReference>
<feature type="compositionally biased region" description="Acidic residues" evidence="1">
    <location>
        <begin position="31"/>
        <end position="56"/>
    </location>
</feature>
<feature type="region of interest" description="Disordered" evidence="1">
    <location>
        <begin position="26"/>
        <end position="56"/>
    </location>
</feature>
<comment type="caution">
    <text evidence="3">The sequence shown here is derived from an EMBL/GenBank/DDBJ whole genome shotgun (WGS) entry which is preliminary data.</text>
</comment>
<dbReference type="EMBL" id="PFWU01000042">
    <property type="protein sequence ID" value="PJA45354.1"/>
    <property type="molecule type" value="Genomic_DNA"/>
</dbReference>
<dbReference type="AlphaFoldDB" id="A0A2M7XBX0"/>
<organism evidence="3 4">
    <name type="scientific">Candidatus Uhrbacteria bacterium CG_4_9_14_3_um_filter_50_9</name>
    <dbReference type="NCBI Taxonomy" id="1975035"/>
    <lineage>
        <taxon>Bacteria</taxon>
        <taxon>Candidatus Uhriibacteriota</taxon>
    </lineage>
</organism>
<sequence>MRNFRLPLFASAMLALAACGTPMDLGGSDTDTGEECTDCDDGGSDTDTDGGSDTDGGDECTDCDGDGYGASVDCNDDDASIHPGAEEIPDDGIDQDCDGEDATTDTGDGFVDADGDGYGSTVDCDDNDPTVWAEEDCEDDTGDGGTDDDTVILTVKLVYTSMSADFTLSVSPIIDYEADTVWWSEIDSGDDEFAECADNVATWSAEVNPENFQGVIFNTYERHNISNDDQWFCYGHYSSASLAADSEVDVEITLDGDKIGDEDDLGTFSPGEESETGLGCAGAYVYDYVDVDDITADGSFDF</sequence>
<feature type="signal peptide" evidence="2">
    <location>
        <begin position="1"/>
        <end position="17"/>
    </location>
</feature>
<feature type="chain" id="PRO_5014786105" evidence="2">
    <location>
        <begin position="18"/>
        <end position="302"/>
    </location>
</feature>
<evidence type="ECO:0000313" key="4">
    <source>
        <dbReference type="Proteomes" id="UP000229385"/>
    </source>
</evidence>
<evidence type="ECO:0000256" key="2">
    <source>
        <dbReference type="SAM" id="SignalP"/>
    </source>
</evidence>
<feature type="region of interest" description="Disordered" evidence="1">
    <location>
        <begin position="74"/>
        <end position="129"/>
    </location>
</feature>
<name>A0A2M7XBX0_9BACT</name>
<feature type="compositionally biased region" description="Acidic residues" evidence="1">
    <location>
        <begin position="87"/>
        <end position="103"/>
    </location>
</feature>
<dbReference type="PROSITE" id="PS51257">
    <property type="entry name" value="PROKAR_LIPOPROTEIN"/>
    <property type="match status" value="1"/>
</dbReference>
<gene>
    <name evidence="3" type="ORF">CO174_03455</name>
</gene>
<evidence type="ECO:0000256" key="1">
    <source>
        <dbReference type="SAM" id="MobiDB-lite"/>
    </source>
</evidence>
<accession>A0A2M7XBX0</accession>
<dbReference type="Pfam" id="PF11617">
    <property type="entry name" value="Cu-binding_MopE"/>
    <property type="match status" value="2"/>
</dbReference>
<evidence type="ECO:0000313" key="3">
    <source>
        <dbReference type="EMBL" id="PJA45354.1"/>
    </source>
</evidence>
<keyword evidence="2" id="KW-0732">Signal</keyword>
<reference evidence="4" key="1">
    <citation type="submission" date="2017-09" db="EMBL/GenBank/DDBJ databases">
        <title>Depth-based differentiation of microbial function through sediment-hosted aquifers and enrichment of novel symbionts in the deep terrestrial subsurface.</title>
        <authorList>
            <person name="Probst A.J."/>
            <person name="Ladd B."/>
            <person name="Jarett J.K."/>
            <person name="Geller-Mcgrath D.E."/>
            <person name="Sieber C.M.K."/>
            <person name="Emerson J.B."/>
            <person name="Anantharaman K."/>
            <person name="Thomas B.C."/>
            <person name="Malmstrom R."/>
            <person name="Stieglmeier M."/>
            <person name="Klingl A."/>
            <person name="Woyke T."/>
            <person name="Ryan C.M."/>
            <person name="Banfield J.F."/>
        </authorList>
    </citation>
    <scope>NUCLEOTIDE SEQUENCE [LARGE SCALE GENOMIC DNA]</scope>
</reference>
<proteinExistence type="predicted"/>